<dbReference type="EMBL" id="JAULSR010000004">
    <property type="protein sequence ID" value="KAK0621179.1"/>
    <property type="molecule type" value="Genomic_DNA"/>
</dbReference>
<dbReference type="Proteomes" id="UP001174934">
    <property type="component" value="Unassembled WGS sequence"/>
</dbReference>
<dbReference type="Pfam" id="PF21730">
    <property type="entry name" value="Vma22_CCDC115"/>
    <property type="match status" value="1"/>
</dbReference>
<reference evidence="3" key="1">
    <citation type="submission" date="2023-06" db="EMBL/GenBank/DDBJ databases">
        <title>Genome-scale phylogeny and comparative genomics of the fungal order Sordariales.</title>
        <authorList>
            <consortium name="Lawrence Berkeley National Laboratory"/>
            <person name="Hensen N."/>
            <person name="Bonometti L."/>
            <person name="Westerberg I."/>
            <person name="Brannstrom I.O."/>
            <person name="Guillou S."/>
            <person name="Cros-Aarteil S."/>
            <person name="Calhoun S."/>
            <person name="Haridas S."/>
            <person name="Kuo A."/>
            <person name="Mondo S."/>
            <person name="Pangilinan J."/>
            <person name="Riley R."/>
            <person name="LaButti K."/>
            <person name="Andreopoulos B."/>
            <person name="Lipzen A."/>
            <person name="Chen C."/>
            <person name="Yanf M."/>
            <person name="Daum C."/>
            <person name="Ng V."/>
            <person name="Clum A."/>
            <person name="Steindorff A."/>
            <person name="Ohm R."/>
            <person name="Martin F."/>
            <person name="Silar P."/>
            <person name="Natvig D."/>
            <person name="Lalanne C."/>
            <person name="Gautier V."/>
            <person name="Ament-velasquez S.L."/>
            <person name="Kruys A."/>
            <person name="Hutchinson M.I."/>
            <person name="Powell A.J."/>
            <person name="Barry K."/>
            <person name="Miller A.N."/>
            <person name="Grigoriev I.V."/>
            <person name="Debuchy R."/>
            <person name="Gladieux P."/>
            <person name="Thoren M.H."/>
            <person name="Johannesson H."/>
        </authorList>
    </citation>
    <scope>NUCLEOTIDE SEQUENCE</scope>
    <source>
        <strain evidence="3">SMH3391-2</strain>
    </source>
</reference>
<dbReference type="AlphaFoldDB" id="A0AA39WT83"/>
<feature type="compositionally biased region" description="Basic and acidic residues" evidence="2">
    <location>
        <begin position="98"/>
        <end position="133"/>
    </location>
</feature>
<evidence type="ECO:0000313" key="3">
    <source>
        <dbReference type="EMBL" id="KAK0621179.1"/>
    </source>
</evidence>
<dbReference type="PANTHER" id="PTHR31996">
    <property type="entry name" value="COILED-COIL DOMAIN-CONTAINING PROTEIN 115"/>
    <property type="match status" value="1"/>
</dbReference>
<feature type="non-terminal residue" evidence="3">
    <location>
        <position position="1"/>
    </location>
</feature>
<dbReference type="GO" id="GO:0070072">
    <property type="term" value="P:vacuolar proton-transporting V-type ATPase complex assembly"/>
    <property type="evidence" value="ECO:0007669"/>
    <property type="project" value="InterPro"/>
</dbReference>
<proteinExistence type="predicted"/>
<evidence type="ECO:0000256" key="1">
    <source>
        <dbReference type="ARBA" id="ARBA00093634"/>
    </source>
</evidence>
<dbReference type="PANTHER" id="PTHR31996:SF2">
    <property type="entry name" value="COILED-COIL DOMAIN-CONTAINING PROTEIN 115"/>
    <property type="match status" value="1"/>
</dbReference>
<evidence type="ECO:0000313" key="4">
    <source>
        <dbReference type="Proteomes" id="UP001174934"/>
    </source>
</evidence>
<dbReference type="InterPro" id="IPR040357">
    <property type="entry name" value="Vma22/CCDC115"/>
</dbReference>
<comment type="caution">
    <text evidence="3">The sequence shown here is derived from an EMBL/GenBank/DDBJ whole genome shotgun (WGS) entry which is preliminary data.</text>
</comment>
<dbReference type="GO" id="GO:1990871">
    <property type="term" value="C:Vma12-Vma22 assembly complex"/>
    <property type="evidence" value="ECO:0007669"/>
    <property type="project" value="TreeGrafter"/>
</dbReference>
<keyword evidence="4" id="KW-1185">Reference proteome</keyword>
<evidence type="ECO:0000256" key="2">
    <source>
        <dbReference type="SAM" id="MobiDB-lite"/>
    </source>
</evidence>
<organism evidence="3 4">
    <name type="scientific">Bombardia bombarda</name>
    <dbReference type="NCBI Taxonomy" id="252184"/>
    <lineage>
        <taxon>Eukaryota</taxon>
        <taxon>Fungi</taxon>
        <taxon>Dikarya</taxon>
        <taxon>Ascomycota</taxon>
        <taxon>Pezizomycotina</taxon>
        <taxon>Sordariomycetes</taxon>
        <taxon>Sordariomycetidae</taxon>
        <taxon>Sordariales</taxon>
        <taxon>Lasiosphaeriaceae</taxon>
        <taxon>Bombardia</taxon>
    </lineage>
</organism>
<protein>
    <recommendedName>
        <fullName evidence="1">Vacuolar ATPase assembly protein VMA22</fullName>
    </recommendedName>
</protein>
<gene>
    <name evidence="3" type="ORF">B0T17DRAFT_471023</name>
</gene>
<feature type="region of interest" description="Disordered" evidence="2">
    <location>
        <begin position="93"/>
        <end position="153"/>
    </location>
</feature>
<name>A0AA39WT83_9PEZI</name>
<feature type="non-terminal residue" evidence="3">
    <location>
        <position position="204"/>
    </location>
</feature>
<accession>A0AA39WT83</accession>
<sequence length="204" mass="22581">TASSSSPSPLPASEPDHSATIDSLLQRYLSLLDEYTKLRASLNALQSAMYQNLARANFSAERGIRYGQGYFDERMQAGRRVVAVRDIHLSSSTAASTTEDKGKEEKQTTSETETEKVDAKKKEEDDQQEEGKPKGQQPKPPSSDPLRWFGLLTPSSLRQAQSQAIQAVEDIMPRLLAVSTEMSLLEVEVRRARKKRAKAEAAAE</sequence>
<dbReference type="GO" id="GO:0051082">
    <property type="term" value="F:unfolded protein binding"/>
    <property type="evidence" value="ECO:0007669"/>
    <property type="project" value="TreeGrafter"/>
</dbReference>